<evidence type="ECO:0000313" key="3">
    <source>
        <dbReference type="Proteomes" id="UP000593562"/>
    </source>
</evidence>
<protein>
    <submittedName>
        <fullName evidence="2">Pentatricopeptide repeat-containing protein</fullName>
    </submittedName>
</protein>
<feature type="compositionally biased region" description="Acidic residues" evidence="1">
    <location>
        <begin position="1"/>
        <end position="28"/>
    </location>
</feature>
<accession>A0A7J7DHV7</accession>
<proteinExistence type="predicted"/>
<dbReference type="Proteomes" id="UP000593562">
    <property type="component" value="Unassembled WGS sequence"/>
</dbReference>
<comment type="caution">
    <text evidence="2">The sequence shown here is derived from an EMBL/GenBank/DDBJ whole genome shotgun (WGS) entry which is preliminary data.</text>
</comment>
<dbReference type="AlphaFoldDB" id="A0A7J7DHV7"/>
<reference evidence="2 3" key="1">
    <citation type="journal article" date="2020" name="Nat. Commun.">
        <title>Genome of Tripterygium wilfordii and identification of cytochrome P450 involved in triptolide biosynthesis.</title>
        <authorList>
            <person name="Tu L."/>
            <person name="Su P."/>
            <person name="Zhang Z."/>
            <person name="Gao L."/>
            <person name="Wang J."/>
            <person name="Hu T."/>
            <person name="Zhou J."/>
            <person name="Zhang Y."/>
            <person name="Zhao Y."/>
            <person name="Liu Y."/>
            <person name="Song Y."/>
            <person name="Tong Y."/>
            <person name="Lu Y."/>
            <person name="Yang J."/>
            <person name="Xu C."/>
            <person name="Jia M."/>
            <person name="Peters R.J."/>
            <person name="Huang L."/>
            <person name="Gao W."/>
        </authorList>
    </citation>
    <scope>NUCLEOTIDE SEQUENCE [LARGE SCALE GENOMIC DNA]</scope>
    <source>
        <strain evidence="3">cv. XIE 37</strain>
        <tissue evidence="2">Leaf</tissue>
    </source>
</reference>
<name>A0A7J7DHV7_TRIWF</name>
<evidence type="ECO:0000313" key="2">
    <source>
        <dbReference type="EMBL" id="KAF5745869.1"/>
    </source>
</evidence>
<feature type="region of interest" description="Disordered" evidence="1">
    <location>
        <begin position="1"/>
        <end position="29"/>
    </location>
</feature>
<dbReference type="InterPro" id="IPR011990">
    <property type="entry name" value="TPR-like_helical_dom_sf"/>
</dbReference>
<dbReference type="EMBL" id="JAAARO010000006">
    <property type="protein sequence ID" value="KAF5745869.1"/>
    <property type="molecule type" value="Genomic_DNA"/>
</dbReference>
<gene>
    <name evidence="2" type="ORF">HS088_TW06G00034</name>
</gene>
<evidence type="ECO:0000256" key="1">
    <source>
        <dbReference type="SAM" id="MobiDB-lite"/>
    </source>
</evidence>
<dbReference type="InParanoid" id="A0A7J7DHV7"/>
<sequence>MGTSDGDDRDYEPVVDDEEPSFDGEENIDNEHHEWRSWVAEFAFRHMESKDVASWNILLNEFILRDDLEYARLVFDGMPQRNSITWNAMSDELHFDDEAFGLEGAQP</sequence>
<keyword evidence="3" id="KW-1185">Reference proteome</keyword>
<dbReference type="Gene3D" id="1.25.40.10">
    <property type="entry name" value="Tetratricopeptide repeat domain"/>
    <property type="match status" value="1"/>
</dbReference>
<organism evidence="2 3">
    <name type="scientific">Tripterygium wilfordii</name>
    <name type="common">Thunder God vine</name>
    <dbReference type="NCBI Taxonomy" id="458696"/>
    <lineage>
        <taxon>Eukaryota</taxon>
        <taxon>Viridiplantae</taxon>
        <taxon>Streptophyta</taxon>
        <taxon>Embryophyta</taxon>
        <taxon>Tracheophyta</taxon>
        <taxon>Spermatophyta</taxon>
        <taxon>Magnoliopsida</taxon>
        <taxon>eudicotyledons</taxon>
        <taxon>Gunneridae</taxon>
        <taxon>Pentapetalae</taxon>
        <taxon>rosids</taxon>
        <taxon>fabids</taxon>
        <taxon>Celastrales</taxon>
        <taxon>Celastraceae</taxon>
        <taxon>Tripterygium</taxon>
    </lineage>
</organism>